<keyword evidence="2" id="KW-1185">Reference proteome</keyword>
<dbReference type="Proteomes" id="UP000208104">
    <property type="component" value="Segment"/>
</dbReference>
<reference evidence="1 2" key="1">
    <citation type="journal article" date="2015" name="Genome Announc.">
        <title>Genome Sequences of Five Additional Brevibacillus laterosporus Bacteriophages.</title>
        <authorList>
            <person name="Merrill B.D."/>
            <person name="Berg J.A."/>
            <person name="Graves K.A."/>
            <person name="Ward A.T."/>
            <person name="Hilton J.A."/>
            <person name="Wake B.N."/>
            <person name="Grose J.H."/>
            <person name="Breakwell D.P."/>
            <person name="Burnett S.H."/>
        </authorList>
    </citation>
    <scope>NUCLEOTIDE SEQUENCE [LARGE SCALE GENOMIC DNA]</scope>
</reference>
<dbReference type="RefSeq" id="YP_009199223.1">
    <property type="nucleotide sequence ID" value="NC_028805.1"/>
</dbReference>
<evidence type="ECO:0000313" key="1">
    <source>
        <dbReference type="EMBL" id="ALA07291.1"/>
    </source>
</evidence>
<dbReference type="KEGG" id="vg:26626110"/>
<evidence type="ECO:0000313" key="2">
    <source>
        <dbReference type="Proteomes" id="UP000208104"/>
    </source>
</evidence>
<organism evidence="1 2">
    <name type="scientific">Brevibacillus phage Jenst</name>
    <dbReference type="NCBI Taxonomy" id="1691954"/>
    <lineage>
        <taxon>Viruses</taxon>
        <taxon>Duplodnaviria</taxon>
        <taxon>Heunggongvirae</taxon>
        <taxon>Uroviricota</taxon>
        <taxon>Caudoviricetes</taxon>
        <taxon>Jenstvirus</taxon>
        <taxon>Jenstvirus jenst</taxon>
    </lineage>
</organism>
<name>A0A0K2CNF2_9CAUD</name>
<proteinExistence type="predicted"/>
<dbReference type="GeneID" id="26626110"/>
<protein>
    <submittedName>
        <fullName evidence="1">Uncharacterized protein</fullName>
    </submittedName>
</protein>
<dbReference type="EMBL" id="KT151955">
    <property type="protein sequence ID" value="ALA07291.1"/>
    <property type="molecule type" value="Genomic_DNA"/>
</dbReference>
<accession>A0A0K2CNF2</accession>
<sequence>MVKTLKAYDIRKMVEDSNLKQNERQLTTHLQHELVIVEGTKGVLYFCTEGVGRVLESMDSEMELMLSPMPERDEQGRPKTISLFATATAHPTVREVVQEAPSREVEIKDFIRRFGARLEHNFSIQLNSLRDIGLDPTEYYQGGRD</sequence>
<gene>
    <name evidence="1" type="ORF">JENST_162</name>
</gene>